<comment type="caution">
    <text evidence="3">The sequence shown here is derived from an EMBL/GenBank/DDBJ whole genome shotgun (WGS) entry which is preliminary data.</text>
</comment>
<keyword evidence="4" id="KW-1185">Reference proteome</keyword>
<feature type="coiled-coil region" evidence="1">
    <location>
        <begin position="380"/>
        <end position="411"/>
    </location>
</feature>
<dbReference type="AlphaFoldDB" id="A0AAD9GC03"/>
<accession>A0AAD9GC03</accession>
<feature type="region of interest" description="Disordered" evidence="2">
    <location>
        <begin position="355"/>
        <end position="375"/>
    </location>
</feature>
<dbReference type="EMBL" id="JASMQC010000022">
    <property type="protein sequence ID" value="KAK1935566.1"/>
    <property type="molecule type" value="Genomic_DNA"/>
</dbReference>
<evidence type="ECO:0000256" key="1">
    <source>
        <dbReference type="SAM" id="Coils"/>
    </source>
</evidence>
<organism evidence="3 4">
    <name type="scientific">Phytophthora citrophthora</name>
    <dbReference type="NCBI Taxonomy" id="4793"/>
    <lineage>
        <taxon>Eukaryota</taxon>
        <taxon>Sar</taxon>
        <taxon>Stramenopiles</taxon>
        <taxon>Oomycota</taxon>
        <taxon>Peronosporomycetes</taxon>
        <taxon>Peronosporales</taxon>
        <taxon>Peronosporaceae</taxon>
        <taxon>Phytophthora</taxon>
    </lineage>
</organism>
<protein>
    <submittedName>
        <fullName evidence="3">Uncharacterized protein</fullName>
    </submittedName>
</protein>
<proteinExistence type="predicted"/>
<keyword evidence="1" id="KW-0175">Coiled coil</keyword>
<evidence type="ECO:0000256" key="2">
    <source>
        <dbReference type="SAM" id="MobiDB-lite"/>
    </source>
</evidence>
<feature type="compositionally biased region" description="Basic residues" evidence="2">
    <location>
        <begin position="364"/>
        <end position="373"/>
    </location>
</feature>
<dbReference type="Proteomes" id="UP001259832">
    <property type="component" value="Unassembled WGS sequence"/>
</dbReference>
<name>A0AAD9GC03_9STRA</name>
<reference evidence="3" key="1">
    <citation type="submission" date="2023-08" db="EMBL/GenBank/DDBJ databases">
        <title>Reference Genome Resource for the Citrus Pathogen Phytophthora citrophthora.</title>
        <authorList>
            <person name="Moller H."/>
            <person name="Coetzee B."/>
            <person name="Rose L.J."/>
            <person name="Van Niekerk J.M."/>
        </authorList>
    </citation>
    <scope>NUCLEOTIDE SEQUENCE</scope>
    <source>
        <strain evidence="3">STE-U-9442</strain>
    </source>
</reference>
<sequence>MWHAYKYGNGLKKLHRKPIDVPVKLPRKISSKPKKTRRRDRNRPWHEIARLQSEVVELERQVQEKSATATKKARLDLQTHITNAALKTTLRNNLNTIRALDQNLTTQIDELLQAAPHSLVKKAQNLPYDAVNDRVVFMRMAGNVDDQYRDMDQALRLAKLYEDTSEVADAVICRSNSNCGDVLKLRARLLLPFEQDCLVESLWRYLDRCEAATFGATRSKVDIPLGVSSRIAVQKFEIALGDYMCVMRMVTKQFIEKNRVVHVWNVLADWCIGATCNIKTCEQGWGFIQPINHDKVSLCLSYSLMDPTIDGYPPSGHCDALIKLYHQFMISRLQIVRLRKHQTEGVFKLKPPSRSDITHWTSSKPKKTRRRDRNRPWHEIARLQTEVEELERQLENQLAQASTNARETLATYLNNAELKALTRECIEDASALEWNVNRQMQELVQMLPRSLNMTPQNLPFVVNQDDRVFCELARSVDDQYSKMEQVLQLAGLDETISEVEDAFFCRSGLLESRTRILSPFQSSSLVESLWGMVENGRDITDCTSELPLGLACRVGAQKYQVVVEGHVCSMRAVMKQFRHENRDVMVWSVLGDWTLVGDMPNMQTHEQGWGFIQPVNANTSVCLNYSRVNSPLVAFENCGFLAKLYQEMVVTRLHMIENQSLDRVVQKKNRTKKTRRRDRNRPWHEIARLQSEVVELERQVQEKSATATKKARLDLQTHITNAALKTTLRNNLNTIRALDQNLTTQIDELLQAAPHSLVKKAQNLPYDAVNDRVVFMRMAGNVDDQYRDMDQALRLAKLYEDTSEVTDAVICRSNSNCGDVLKSRARLLLPFEQDCLVESLWRYLDRCEAATFGATRSKVDIPLGVSSRIAVQKFEIALGDYVCVMRMVTKQFIEKNRVVHVWNVLADWCIGATCNIKTCEQGWGFIQPINHDKVSLCLSYSLMDPTIDGYPPSGHCDALIKLYHQFMISRLQVLENQTLDQIMQDEKKL</sequence>
<evidence type="ECO:0000313" key="4">
    <source>
        <dbReference type="Proteomes" id="UP001259832"/>
    </source>
</evidence>
<evidence type="ECO:0000313" key="3">
    <source>
        <dbReference type="EMBL" id="KAK1935566.1"/>
    </source>
</evidence>
<gene>
    <name evidence="3" type="ORF">P3T76_010261</name>
</gene>